<feature type="domain" description="Nitrite/sulphite reductase 4Fe-4S" evidence="13">
    <location>
        <begin position="111"/>
        <end position="269"/>
    </location>
</feature>
<evidence type="ECO:0000256" key="11">
    <source>
        <dbReference type="ARBA" id="ARBA00040459"/>
    </source>
</evidence>
<dbReference type="InterPro" id="IPR006067">
    <property type="entry name" value="NO2/SO3_Rdtase_4Fe4S_dom"/>
</dbReference>
<evidence type="ECO:0000256" key="1">
    <source>
        <dbReference type="ARBA" id="ARBA00001929"/>
    </source>
</evidence>
<evidence type="ECO:0000259" key="13">
    <source>
        <dbReference type="Pfam" id="PF01077"/>
    </source>
</evidence>
<gene>
    <name evidence="15" type="ORF">GBAR_LOCUS11119</name>
</gene>
<keyword evidence="4" id="KW-0004">4Fe-4S</keyword>
<dbReference type="Pfam" id="PF03460">
    <property type="entry name" value="NIR_SIR_ferr"/>
    <property type="match status" value="2"/>
</dbReference>
<comment type="cofactor">
    <cofactor evidence="1">
        <name>siroheme</name>
        <dbReference type="ChEBI" id="CHEBI:60052"/>
    </cofactor>
</comment>
<keyword evidence="8" id="KW-0408">Iron</keyword>
<dbReference type="InterPro" id="IPR006066">
    <property type="entry name" value="NO2/SO3_Rdtase_FeS/sirohaem_BS"/>
</dbReference>
<keyword evidence="5" id="KW-0349">Heme</keyword>
<dbReference type="PANTHER" id="PTHR32439:SF9">
    <property type="entry name" value="BLR3264 PROTEIN"/>
    <property type="match status" value="1"/>
</dbReference>
<dbReference type="GO" id="GO:0046872">
    <property type="term" value="F:metal ion binding"/>
    <property type="evidence" value="ECO:0007669"/>
    <property type="project" value="UniProtKB-KW"/>
</dbReference>
<dbReference type="GO" id="GO:0020037">
    <property type="term" value="F:heme binding"/>
    <property type="evidence" value="ECO:0007669"/>
    <property type="project" value="InterPro"/>
</dbReference>
<sequence>MEDEIQRFDAEVDRFQTGELDNTVFTPFRLRQGVYGQRQADVQMIRVKLPGGIISADMLDCFGDITEKYAPLKKGHITTRENIQLHHIPLEQTSVVLRLLGSVGLSTREACGNTVRNVVGAPTAGVSPQEVFDPTPYLTAYVRFGVRHPITQGFPRKFKSAFTGNDQRDEVAAAIQDLTFVSQFNEVDGEQRKGFKVYCGGGTSIMPRLAKPLYQWVSEDDYLRVALAVWTVFNNADMLRKNRMMARLKVLIDRIGLDEFRDMVDAELANIGPIDFRSLMTAEEIQREDPPAQPPAGNGDLSDPEYQAWLEANVESQRQDGYHVVYIKTVRGDLTPEQFHGLADIVRKYTGGKARTTQEQNLVLRWVPAGYLHDVWEALNGLELGEAGHSHISNVVSCPGTDSCKLGITASMGLAQALRSEMADWNGLAEDKGVGDIRIKMSGCPNGCGLHHIANIGFHGAAVKGVDGKQIPSYELFLGGNYGDNQVEDSRIGTRVPKVKVPAKLVPSVLKDIVTYYKDHRADATERFNDFLDRVGLEEMTSVAARAQEVGHEAQGGGEMYFDWERTDQYVLERGEGECAV</sequence>
<dbReference type="InterPro" id="IPR036136">
    <property type="entry name" value="Nit/Sulf_reduc_fer-like_dom_sf"/>
</dbReference>
<comment type="pathway">
    <text evidence="2">Nitrogen metabolism; nitrate reduction (assimilation).</text>
</comment>
<evidence type="ECO:0000259" key="14">
    <source>
        <dbReference type="Pfam" id="PF03460"/>
    </source>
</evidence>
<dbReference type="InterPro" id="IPR005117">
    <property type="entry name" value="NiRdtase/SiRdtase_haem-b_fer"/>
</dbReference>
<protein>
    <recommendedName>
        <fullName evidence="11">Ferredoxin--nitrite reductase, chloroplastic</fullName>
        <ecNumber evidence="10">1.7.7.1</ecNumber>
    </recommendedName>
</protein>
<dbReference type="GO" id="GO:0048307">
    <property type="term" value="F:ferredoxin-nitrite reductase activity"/>
    <property type="evidence" value="ECO:0007669"/>
    <property type="project" value="UniProtKB-EC"/>
</dbReference>
<feature type="domain" description="Nitrite/Sulfite reductase ferredoxin-like" evidence="14">
    <location>
        <begin position="317"/>
        <end position="380"/>
    </location>
</feature>
<dbReference type="PANTHER" id="PTHR32439">
    <property type="entry name" value="FERREDOXIN--NITRITE REDUCTASE, CHLOROPLASTIC"/>
    <property type="match status" value="1"/>
</dbReference>
<dbReference type="Gene3D" id="3.30.413.10">
    <property type="entry name" value="Sulfite Reductase Hemoprotein, domain 1"/>
    <property type="match status" value="2"/>
</dbReference>
<dbReference type="EMBL" id="CASHTH010001687">
    <property type="protein sequence ID" value="CAI8018340.1"/>
    <property type="molecule type" value="Genomic_DNA"/>
</dbReference>
<reference evidence="15" key="1">
    <citation type="submission" date="2023-03" db="EMBL/GenBank/DDBJ databases">
        <authorList>
            <person name="Steffen K."/>
            <person name="Cardenas P."/>
        </authorList>
    </citation>
    <scope>NUCLEOTIDE SEQUENCE</scope>
</reference>
<evidence type="ECO:0000256" key="12">
    <source>
        <dbReference type="ARBA" id="ARBA00048538"/>
    </source>
</evidence>
<dbReference type="PRINTS" id="PR00397">
    <property type="entry name" value="SIROHAEM"/>
</dbReference>
<feature type="domain" description="Nitrite/sulphite reductase 4Fe-4S" evidence="13">
    <location>
        <begin position="391"/>
        <end position="544"/>
    </location>
</feature>
<accession>A0AA35WL35</accession>
<keyword evidence="16" id="KW-1185">Reference proteome</keyword>
<keyword evidence="7" id="KW-0560">Oxidoreductase</keyword>
<evidence type="ECO:0000256" key="5">
    <source>
        <dbReference type="ARBA" id="ARBA00022617"/>
    </source>
</evidence>
<dbReference type="Gene3D" id="3.90.480.10">
    <property type="entry name" value="Sulfite Reductase Hemoprotein,Domain 2"/>
    <property type="match status" value="1"/>
</dbReference>
<evidence type="ECO:0000256" key="8">
    <source>
        <dbReference type="ARBA" id="ARBA00023004"/>
    </source>
</evidence>
<organism evidence="15 16">
    <name type="scientific">Geodia barretti</name>
    <name type="common">Barrett's horny sponge</name>
    <dbReference type="NCBI Taxonomy" id="519541"/>
    <lineage>
        <taxon>Eukaryota</taxon>
        <taxon>Metazoa</taxon>
        <taxon>Porifera</taxon>
        <taxon>Demospongiae</taxon>
        <taxon>Heteroscleromorpha</taxon>
        <taxon>Tetractinellida</taxon>
        <taxon>Astrophorina</taxon>
        <taxon>Geodiidae</taxon>
        <taxon>Geodia</taxon>
    </lineage>
</organism>
<evidence type="ECO:0000256" key="9">
    <source>
        <dbReference type="ARBA" id="ARBA00023014"/>
    </source>
</evidence>
<dbReference type="Pfam" id="PF01077">
    <property type="entry name" value="NIR_SIR"/>
    <property type="match status" value="2"/>
</dbReference>
<evidence type="ECO:0000256" key="4">
    <source>
        <dbReference type="ARBA" id="ARBA00022485"/>
    </source>
</evidence>
<evidence type="ECO:0000256" key="7">
    <source>
        <dbReference type="ARBA" id="ARBA00023002"/>
    </source>
</evidence>
<evidence type="ECO:0000256" key="10">
    <source>
        <dbReference type="ARBA" id="ARBA00038893"/>
    </source>
</evidence>
<proteinExistence type="inferred from homology"/>
<dbReference type="SUPFAM" id="SSF56014">
    <property type="entry name" value="Nitrite and sulphite reductase 4Fe-4S domain-like"/>
    <property type="match status" value="2"/>
</dbReference>
<dbReference type="InterPro" id="IPR051329">
    <property type="entry name" value="NIR_SIR_4Fe-4S"/>
</dbReference>
<dbReference type="Proteomes" id="UP001174909">
    <property type="component" value="Unassembled WGS sequence"/>
</dbReference>
<keyword evidence="6" id="KW-0479">Metal-binding</keyword>
<name>A0AA35WL35_GEOBA</name>
<comment type="caution">
    <text evidence="15">The sequence shown here is derived from an EMBL/GenBank/DDBJ whole genome shotgun (WGS) entry which is preliminary data.</text>
</comment>
<comment type="catalytic activity">
    <reaction evidence="12">
        <text>6 oxidized [2Fe-2S]-[ferredoxin] + NH4(+) + 2 H2O = nitrite + 6 reduced [2Fe-2S]-[ferredoxin] + 8 H(+)</text>
        <dbReference type="Rhea" id="RHEA:18041"/>
        <dbReference type="Rhea" id="RHEA-COMP:10000"/>
        <dbReference type="Rhea" id="RHEA-COMP:10001"/>
        <dbReference type="ChEBI" id="CHEBI:15377"/>
        <dbReference type="ChEBI" id="CHEBI:15378"/>
        <dbReference type="ChEBI" id="CHEBI:16301"/>
        <dbReference type="ChEBI" id="CHEBI:28938"/>
        <dbReference type="ChEBI" id="CHEBI:33737"/>
        <dbReference type="ChEBI" id="CHEBI:33738"/>
        <dbReference type="EC" id="1.7.7.1"/>
    </reaction>
</comment>
<dbReference type="SUPFAM" id="SSF55124">
    <property type="entry name" value="Nitrite/Sulfite reductase N-terminal domain-like"/>
    <property type="match status" value="2"/>
</dbReference>
<dbReference type="AlphaFoldDB" id="A0AA35WL35"/>
<keyword evidence="9" id="KW-0411">Iron-sulfur</keyword>
<evidence type="ECO:0000313" key="15">
    <source>
        <dbReference type="EMBL" id="CAI8018340.1"/>
    </source>
</evidence>
<feature type="domain" description="Nitrite/Sulfite reductase ferredoxin-like" evidence="14">
    <location>
        <begin position="35"/>
        <end position="101"/>
    </location>
</feature>
<evidence type="ECO:0000256" key="2">
    <source>
        <dbReference type="ARBA" id="ARBA00005096"/>
    </source>
</evidence>
<evidence type="ECO:0000313" key="16">
    <source>
        <dbReference type="Proteomes" id="UP001174909"/>
    </source>
</evidence>
<comment type="similarity">
    <text evidence="3">Belongs to the nitrite and sulfite reductase 4Fe-4S domain family.</text>
</comment>
<dbReference type="InterPro" id="IPR045854">
    <property type="entry name" value="NO2/SO3_Rdtase_4Fe4S_sf"/>
</dbReference>
<evidence type="ECO:0000256" key="3">
    <source>
        <dbReference type="ARBA" id="ARBA00010429"/>
    </source>
</evidence>
<evidence type="ECO:0000256" key="6">
    <source>
        <dbReference type="ARBA" id="ARBA00022723"/>
    </source>
</evidence>
<dbReference type="EC" id="1.7.7.1" evidence="10"/>
<dbReference type="GO" id="GO:0051539">
    <property type="term" value="F:4 iron, 4 sulfur cluster binding"/>
    <property type="evidence" value="ECO:0007669"/>
    <property type="project" value="UniProtKB-KW"/>
</dbReference>